<name>A0AA35MEA1_9HYPO</name>
<sequence>MSLSTRRRTLRSTTAASLASAVPPRAAPPRAALSNLDALSSGVASSSSKKRRRESDSAEPHQVEEPHQAKDVIVVDVKNRPKRPLPPSATSPVFVKKEDQDEALSRPDTPSKSSPVKKRARFTSPPVSSSTPPNIKGKVRDTLSSPPRKRRRLRRLGTPMPRTLAELSDRTRTGNAPRLTVPVPTPPRLWSNCIPNKEKGLAERNSLNELVQQEPWKDTLCIDPLLWTRAQCRLLSCQFKHDMVSQNRFFPPNWWAARGLSNEDACKIHVDVHDRLKTLDNKLETLRQVLDENGFDILGNSRDMPETVFVSPFRRELPFIYHDKPWPKVAADAIFTHTAGQNLAYVDLDYARSNRRLALGAAPPSFRAGQHASAFVGLGQPSPEKPRHDAEDPYIVALLIALAQKQRQDEDRRPRRQRDAATQGEPQTSRLRTKSKTPKLQVDDTDTCYTVTVVAVPEKAKCLYCYTASIPLKFLQKLYEPSEHTPSDWVTISYFRAPMREKIHLVQMLVPTMEQINSGRASNPPTEG</sequence>
<proteinExistence type="predicted"/>
<dbReference type="Proteomes" id="UP001160390">
    <property type="component" value="Unassembled WGS sequence"/>
</dbReference>
<dbReference type="EMBL" id="CABFNP030001262">
    <property type="protein sequence ID" value="CAI6095199.1"/>
    <property type="molecule type" value="Genomic_DNA"/>
</dbReference>
<evidence type="ECO:0000313" key="2">
    <source>
        <dbReference type="EMBL" id="CAI6095199.1"/>
    </source>
</evidence>
<feature type="compositionally biased region" description="Basic residues" evidence="1">
    <location>
        <begin position="1"/>
        <end position="10"/>
    </location>
</feature>
<feature type="compositionally biased region" description="Basic and acidic residues" evidence="1">
    <location>
        <begin position="53"/>
        <end position="70"/>
    </location>
</feature>
<comment type="caution">
    <text evidence="2">The sequence shown here is derived from an EMBL/GenBank/DDBJ whole genome shotgun (WGS) entry which is preliminary data.</text>
</comment>
<protein>
    <submittedName>
        <fullName evidence="2">Uncharacterized protein</fullName>
    </submittedName>
</protein>
<dbReference type="InterPro" id="IPR006311">
    <property type="entry name" value="TAT_signal"/>
</dbReference>
<feature type="compositionally biased region" description="Basic and acidic residues" evidence="1">
    <location>
        <begin position="406"/>
        <end position="419"/>
    </location>
</feature>
<evidence type="ECO:0000256" key="1">
    <source>
        <dbReference type="SAM" id="MobiDB-lite"/>
    </source>
</evidence>
<accession>A0AA35MEA1</accession>
<feature type="region of interest" description="Disordered" evidence="1">
    <location>
        <begin position="406"/>
        <end position="440"/>
    </location>
</feature>
<dbReference type="AlphaFoldDB" id="A0AA35MEA1"/>
<feature type="compositionally biased region" description="Low complexity" evidence="1">
    <location>
        <begin position="11"/>
        <end position="47"/>
    </location>
</feature>
<reference evidence="2" key="1">
    <citation type="submission" date="2023-01" db="EMBL/GenBank/DDBJ databases">
        <authorList>
            <person name="Piombo E."/>
        </authorList>
    </citation>
    <scope>NUCLEOTIDE SEQUENCE</scope>
</reference>
<keyword evidence="3" id="KW-1185">Reference proteome</keyword>
<organism evidence="2 3">
    <name type="scientific">Clonostachys chloroleuca</name>
    <dbReference type="NCBI Taxonomy" id="1926264"/>
    <lineage>
        <taxon>Eukaryota</taxon>
        <taxon>Fungi</taxon>
        <taxon>Dikarya</taxon>
        <taxon>Ascomycota</taxon>
        <taxon>Pezizomycotina</taxon>
        <taxon>Sordariomycetes</taxon>
        <taxon>Hypocreomycetidae</taxon>
        <taxon>Hypocreales</taxon>
        <taxon>Bionectriaceae</taxon>
        <taxon>Clonostachys</taxon>
    </lineage>
</organism>
<evidence type="ECO:0000313" key="3">
    <source>
        <dbReference type="Proteomes" id="UP001160390"/>
    </source>
</evidence>
<gene>
    <name evidence="2" type="ORF">CCHLO57077_00013246</name>
</gene>
<feature type="compositionally biased region" description="Basic and acidic residues" evidence="1">
    <location>
        <begin position="95"/>
        <end position="105"/>
    </location>
</feature>
<feature type="compositionally biased region" description="Low complexity" evidence="1">
    <location>
        <begin position="123"/>
        <end position="133"/>
    </location>
</feature>
<dbReference type="PROSITE" id="PS51318">
    <property type="entry name" value="TAT"/>
    <property type="match status" value="1"/>
</dbReference>
<feature type="region of interest" description="Disordered" evidence="1">
    <location>
        <begin position="1"/>
        <end position="159"/>
    </location>
</feature>